<proteinExistence type="predicted"/>
<comment type="caution">
    <text evidence="1">The sequence shown here is derived from an EMBL/GenBank/DDBJ whole genome shotgun (WGS) entry which is preliminary data.</text>
</comment>
<dbReference type="Proteomes" id="UP001140066">
    <property type="component" value="Unassembled WGS sequence"/>
</dbReference>
<evidence type="ECO:0000313" key="1">
    <source>
        <dbReference type="EMBL" id="KAJ2767549.1"/>
    </source>
</evidence>
<organism evidence="1 2">
    <name type="scientific">Coemansia linderi</name>
    <dbReference type="NCBI Taxonomy" id="2663919"/>
    <lineage>
        <taxon>Eukaryota</taxon>
        <taxon>Fungi</taxon>
        <taxon>Fungi incertae sedis</taxon>
        <taxon>Zoopagomycota</taxon>
        <taxon>Kickxellomycotina</taxon>
        <taxon>Kickxellomycetes</taxon>
        <taxon>Kickxellales</taxon>
        <taxon>Kickxellaceae</taxon>
        <taxon>Coemansia</taxon>
    </lineage>
</organism>
<name>A0ACC1JUU4_9FUNG</name>
<keyword evidence="2" id="KW-1185">Reference proteome</keyword>
<evidence type="ECO:0000313" key="2">
    <source>
        <dbReference type="Proteomes" id="UP001140066"/>
    </source>
</evidence>
<reference evidence="1" key="1">
    <citation type="submission" date="2022-07" db="EMBL/GenBank/DDBJ databases">
        <title>Phylogenomic reconstructions and comparative analyses of Kickxellomycotina fungi.</title>
        <authorList>
            <person name="Reynolds N.K."/>
            <person name="Stajich J.E."/>
            <person name="Barry K."/>
            <person name="Grigoriev I.V."/>
            <person name="Crous P."/>
            <person name="Smith M.E."/>
        </authorList>
    </citation>
    <scope>NUCLEOTIDE SEQUENCE</scope>
    <source>
        <strain evidence="1">BCRC 34191</strain>
    </source>
</reference>
<protein>
    <submittedName>
        <fullName evidence="1">Uncharacterized protein</fullName>
    </submittedName>
</protein>
<gene>
    <name evidence="1" type="ORF">GGI18_005776</name>
</gene>
<accession>A0ACC1JUU4</accession>
<sequence length="144" mass="15180">MDAEEFRQLVANTAQSKESHYYYSSGLVATVVSADFAGRSCVVELTATESEISDAGCLDEGLVGTVADYWTSALITALNQGRSALTTSLTVQALKPIDPGSVLHMTCAATDARQPYATATFAAAGESSDVYAVATHTKFFKPRA</sequence>
<dbReference type="EMBL" id="JANBUK010003422">
    <property type="protein sequence ID" value="KAJ2767549.1"/>
    <property type="molecule type" value="Genomic_DNA"/>
</dbReference>